<feature type="domain" description="Gamma tubulin complex component C-terminal" evidence="7">
    <location>
        <begin position="2"/>
        <end position="144"/>
    </location>
</feature>
<comment type="caution">
    <text evidence="8">The sequence shown here is derived from an EMBL/GenBank/DDBJ whole genome shotgun (WGS) entry which is preliminary data.</text>
</comment>
<evidence type="ECO:0000256" key="2">
    <source>
        <dbReference type="ARBA" id="ARBA00010337"/>
    </source>
</evidence>
<keyword evidence="5 6" id="KW-0206">Cytoskeleton</keyword>
<sequence>MDNLQHYLQADVLETNFSRLMEAVNKTNDFEKLKKAHANFLADVLSQSFLTVMPEDGESASDTIDCINNPVLNNIVELLRLGHSFCRLSEYTSDADDEDYYIRGYSERFNKLVKQLMQLLVSLRERPCGVYLARLLMRLDYNRWLSAEAQLTQSVTNMLRY</sequence>
<evidence type="ECO:0000313" key="8">
    <source>
        <dbReference type="EMBL" id="CAK1551493.1"/>
    </source>
</evidence>
<evidence type="ECO:0000256" key="4">
    <source>
        <dbReference type="ARBA" id="ARBA00022701"/>
    </source>
</evidence>
<dbReference type="GO" id="GO:0051011">
    <property type="term" value="F:microtubule minus-end binding"/>
    <property type="evidence" value="ECO:0007669"/>
    <property type="project" value="TreeGrafter"/>
</dbReference>
<dbReference type="AlphaFoldDB" id="A0AAV1JPW2"/>
<evidence type="ECO:0000256" key="5">
    <source>
        <dbReference type="ARBA" id="ARBA00023212"/>
    </source>
</evidence>
<dbReference type="GO" id="GO:0043015">
    <property type="term" value="F:gamma-tubulin binding"/>
    <property type="evidence" value="ECO:0007669"/>
    <property type="project" value="InterPro"/>
</dbReference>
<dbReference type="GO" id="GO:0000278">
    <property type="term" value="P:mitotic cell cycle"/>
    <property type="evidence" value="ECO:0007669"/>
    <property type="project" value="TreeGrafter"/>
</dbReference>
<keyword evidence="4 6" id="KW-0493">Microtubule</keyword>
<dbReference type="Pfam" id="PF04130">
    <property type="entry name" value="GCP_C_terminal"/>
    <property type="match status" value="1"/>
</dbReference>
<dbReference type="GO" id="GO:0000930">
    <property type="term" value="C:gamma-tubulin complex"/>
    <property type="evidence" value="ECO:0007669"/>
    <property type="project" value="TreeGrafter"/>
</dbReference>
<dbReference type="GO" id="GO:0031122">
    <property type="term" value="P:cytoplasmic microtubule organization"/>
    <property type="evidence" value="ECO:0007669"/>
    <property type="project" value="TreeGrafter"/>
</dbReference>
<dbReference type="EMBL" id="CAVLEF010000130">
    <property type="protein sequence ID" value="CAK1551493.1"/>
    <property type="molecule type" value="Genomic_DNA"/>
</dbReference>
<gene>
    <name evidence="8" type="ORF">LNINA_LOCUS10626</name>
</gene>
<dbReference type="Gene3D" id="1.20.120.1900">
    <property type="entry name" value="Gamma-tubulin complex, C-terminal domain"/>
    <property type="match status" value="1"/>
</dbReference>
<evidence type="ECO:0000256" key="3">
    <source>
        <dbReference type="ARBA" id="ARBA00022490"/>
    </source>
</evidence>
<dbReference type="InterPro" id="IPR007259">
    <property type="entry name" value="GCP"/>
</dbReference>
<dbReference type="GO" id="GO:0051225">
    <property type="term" value="P:spindle assembly"/>
    <property type="evidence" value="ECO:0007669"/>
    <property type="project" value="TreeGrafter"/>
</dbReference>
<protein>
    <recommendedName>
        <fullName evidence="6">Gamma-tubulin complex component</fullName>
    </recommendedName>
</protein>
<evidence type="ECO:0000256" key="6">
    <source>
        <dbReference type="RuleBase" id="RU363050"/>
    </source>
</evidence>
<dbReference type="PANTHER" id="PTHR19302">
    <property type="entry name" value="GAMMA TUBULIN COMPLEX PROTEIN"/>
    <property type="match status" value="1"/>
</dbReference>
<accession>A0AAV1JPW2</accession>
<dbReference type="GO" id="GO:0005874">
    <property type="term" value="C:microtubule"/>
    <property type="evidence" value="ECO:0007669"/>
    <property type="project" value="UniProtKB-KW"/>
</dbReference>
<comment type="similarity">
    <text evidence="2 6">Belongs to the TUBGCP family.</text>
</comment>
<evidence type="ECO:0000313" key="9">
    <source>
        <dbReference type="Proteomes" id="UP001497472"/>
    </source>
</evidence>
<comment type="subcellular location">
    <subcellularLocation>
        <location evidence="1 6">Cytoplasm</location>
        <location evidence="1 6">Cytoskeleton</location>
        <location evidence="1 6">Microtubule organizing center</location>
    </subcellularLocation>
</comment>
<keyword evidence="9" id="KW-1185">Reference proteome</keyword>
<dbReference type="InterPro" id="IPR040457">
    <property type="entry name" value="GCP_C"/>
</dbReference>
<dbReference type="PANTHER" id="PTHR19302:SF27">
    <property type="entry name" value="GAMMA-TUBULIN COMPLEX COMPONENT 4"/>
    <property type="match status" value="1"/>
</dbReference>
<keyword evidence="3 6" id="KW-0963">Cytoplasm</keyword>
<evidence type="ECO:0000256" key="1">
    <source>
        <dbReference type="ARBA" id="ARBA00004267"/>
    </source>
</evidence>
<reference evidence="8 9" key="1">
    <citation type="submission" date="2023-11" db="EMBL/GenBank/DDBJ databases">
        <authorList>
            <person name="Okamura Y."/>
        </authorList>
    </citation>
    <scope>NUCLEOTIDE SEQUENCE [LARGE SCALE GENOMIC DNA]</scope>
</reference>
<dbReference type="InterPro" id="IPR042241">
    <property type="entry name" value="GCP_C_sf"/>
</dbReference>
<evidence type="ECO:0000259" key="7">
    <source>
        <dbReference type="Pfam" id="PF04130"/>
    </source>
</evidence>
<proteinExistence type="inferred from homology"/>
<dbReference type="GO" id="GO:0000922">
    <property type="term" value="C:spindle pole"/>
    <property type="evidence" value="ECO:0007669"/>
    <property type="project" value="InterPro"/>
</dbReference>
<name>A0AAV1JPW2_9NEOP</name>
<dbReference type="Proteomes" id="UP001497472">
    <property type="component" value="Unassembled WGS sequence"/>
</dbReference>
<dbReference type="GO" id="GO:0007020">
    <property type="term" value="P:microtubule nucleation"/>
    <property type="evidence" value="ECO:0007669"/>
    <property type="project" value="InterPro"/>
</dbReference>
<dbReference type="GO" id="GO:0051321">
    <property type="term" value="P:meiotic cell cycle"/>
    <property type="evidence" value="ECO:0007669"/>
    <property type="project" value="TreeGrafter"/>
</dbReference>
<organism evidence="8 9">
    <name type="scientific">Leptosia nina</name>
    <dbReference type="NCBI Taxonomy" id="320188"/>
    <lineage>
        <taxon>Eukaryota</taxon>
        <taxon>Metazoa</taxon>
        <taxon>Ecdysozoa</taxon>
        <taxon>Arthropoda</taxon>
        <taxon>Hexapoda</taxon>
        <taxon>Insecta</taxon>
        <taxon>Pterygota</taxon>
        <taxon>Neoptera</taxon>
        <taxon>Endopterygota</taxon>
        <taxon>Lepidoptera</taxon>
        <taxon>Glossata</taxon>
        <taxon>Ditrysia</taxon>
        <taxon>Papilionoidea</taxon>
        <taxon>Pieridae</taxon>
        <taxon>Pierinae</taxon>
        <taxon>Leptosia</taxon>
    </lineage>
</organism>